<feature type="compositionally biased region" description="Low complexity" evidence="4">
    <location>
        <begin position="1154"/>
        <end position="1168"/>
    </location>
</feature>
<feature type="compositionally biased region" description="Basic and acidic residues" evidence="4">
    <location>
        <begin position="159"/>
        <end position="179"/>
    </location>
</feature>
<evidence type="ECO:0000256" key="3">
    <source>
        <dbReference type="SAM" id="Coils"/>
    </source>
</evidence>
<feature type="region of interest" description="Disordered" evidence="4">
    <location>
        <begin position="1019"/>
        <end position="1054"/>
    </location>
</feature>
<dbReference type="FunFam" id="3.40.50.300:FF:001111">
    <property type="entry name" value="neuron navigator 2 isoform X3"/>
    <property type="match status" value="1"/>
</dbReference>
<name>A0AAV2QWF1_MEGNR</name>
<feature type="domain" description="AAA+ ATPase" evidence="5">
    <location>
        <begin position="1692"/>
        <end position="1845"/>
    </location>
</feature>
<feature type="region of interest" description="Disordered" evidence="4">
    <location>
        <begin position="1"/>
        <end position="463"/>
    </location>
</feature>
<feature type="compositionally biased region" description="Polar residues" evidence="4">
    <location>
        <begin position="1283"/>
        <end position="1293"/>
    </location>
</feature>
<feature type="compositionally biased region" description="Basic and acidic residues" evidence="4">
    <location>
        <begin position="42"/>
        <end position="63"/>
    </location>
</feature>
<evidence type="ECO:0000259" key="5">
    <source>
        <dbReference type="SMART" id="SM00382"/>
    </source>
</evidence>
<feature type="compositionally biased region" description="Basic and acidic residues" evidence="4">
    <location>
        <begin position="189"/>
        <end position="212"/>
    </location>
</feature>
<dbReference type="InterPro" id="IPR003959">
    <property type="entry name" value="ATPase_AAA_core"/>
</dbReference>
<dbReference type="Pfam" id="PF23092">
    <property type="entry name" value="Ubiquitin_6"/>
    <property type="match status" value="1"/>
</dbReference>
<feature type="coiled-coil region" evidence="3">
    <location>
        <begin position="1177"/>
        <end position="1246"/>
    </location>
</feature>
<feature type="compositionally biased region" description="Basic and acidic residues" evidence="4">
    <location>
        <begin position="800"/>
        <end position="822"/>
    </location>
</feature>
<comment type="similarity">
    <text evidence="1">Belongs to the Nav/unc-53 family.</text>
</comment>
<feature type="region of interest" description="Disordered" evidence="4">
    <location>
        <begin position="750"/>
        <end position="919"/>
    </location>
</feature>
<feature type="region of interest" description="Disordered" evidence="4">
    <location>
        <begin position="2000"/>
        <end position="2024"/>
    </location>
</feature>
<dbReference type="SUPFAM" id="SSF52540">
    <property type="entry name" value="P-loop containing nucleoside triphosphate hydrolases"/>
    <property type="match status" value="1"/>
</dbReference>
<dbReference type="InterPro" id="IPR003593">
    <property type="entry name" value="AAA+_ATPase"/>
</dbReference>
<dbReference type="GO" id="GO:0016887">
    <property type="term" value="F:ATP hydrolysis activity"/>
    <property type="evidence" value="ECO:0007669"/>
    <property type="project" value="InterPro"/>
</dbReference>
<dbReference type="SMART" id="SM00382">
    <property type="entry name" value="AAA"/>
    <property type="match status" value="1"/>
</dbReference>
<feature type="compositionally biased region" description="Polar residues" evidence="4">
    <location>
        <begin position="896"/>
        <end position="919"/>
    </location>
</feature>
<keyword evidence="7" id="KW-1185">Reference proteome</keyword>
<proteinExistence type="inferred from homology"/>
<dbReference type="PANTHER" id="PTHR12784:SF28">
    <property type="entry name" value="PROTEIN SICKIE"/>
    <property type="match status" value="1"/>
</dbReference>
<dbReference type="Gene3D" id="3.40.50.300">
    <property type="entry name" value="P-loop containing nucleotide triphosphate hydrolases"/>
    <property type="match status" value="1"/>
</dbReference>
<reference evidence="6 7" key="1">
    <citation type="submission" date="2024-05" db="EMBL/GenBank/DDBJ databases">
        <authorList>
            <person name="Wallberg A."/>
        </authorList>
    </citation>
    <scope>NUCLEOTIDE SEQUENCE [LARGE SCALE GENOMIC DNA]</scope>
</reference>
<feature type="compositionally biased region" description="Low complexity" evidence="4">
    <location>
        <begin position="108"/>
        <end position="118"/>
    </location>
</feature>
<evidence type="ECO:0000313" key="7">
    <source>
        <dbReference type="Proteomes" id="UP001497623"/>
    </source>
</evidence>
<feature type="compositionally biased region" description="Polar residues" evidence="4">
    <location>
        <begin position="771"/>
        <end position="797"/>
    </location>
</feature>
<evidence type="ECO:0000313" key="6">
    <source>
        <dbReference type="EMBL" id="CAL4104536.1"/>
    </source>
</evidence>
<feature type="compositionally biased region" description="Low complexity" evidence="4">
    <location>
        <begin position="319"/>
        <end position="332"/>
    </location>
</feature>
<evidence type="ECO:0000256" key="4">
    <source>
        <dbReference type="SAM" id="MobiDB-lite"/>
    </source>
</evidence>
<feature type="compositionally biased region" description="Polar residues" evidence="4">
    <location>
        <begin position="2000"/>
        <end position="2014"/>
    </location>
</feature>
<dbReference type="InterPro" id="IPR057568">
    <property type="entry name" value="CortBP2_NAV1-like_AAA_lid"/>
</dbReference>
<protein>
    <recommendedName>
        <fullName evidence="5">AAA+ ATPase domain-containing protein</fullName>
    </recommendedName>
</protein>
<feature type="compositionally biased region" description="Low complexity" evidence="4">
    <location>
        <begin position="1033"/>
        <end position="1050"/>
    </location>
</feature>
<feature type="coiled-coil region" evidence="3">
    <location>
        <begin position="1434"/>
        <end position="1503"/>
    </location>
</feature>
<dbReference type="Pfam" id="PF25408">
    <property type="entry name" value="AAA_lid_NAV1"/>
    <property type="match status" value="1"/>
</dbReference>
<feature type="non-terminal residue" evidence="6">
    <location>
        <position position="1"/>
    </location>
</feature>
<sequence>TNGSAIRSSLRAPSSGNNNNNQSNHIAAASPYRASQSPPQAKHKDSMLDKFKIFNHKDKEPKNKTSSASVSKRTSSSSGFSSARSERSDSSTSLCSDTKPPPLPPHQSLPVSSSSSSSEQTHRDQQQEKSNVPSSKPQGLRGIRLASPAQSRSKFAKNSSKEGKESPKSSRKDKDESRSSPRSSHKSHRNGDQRGDRSESRDRTPRRGEKLTLELNGSPKARSQQPLQVDGPHSKQRVLVPRPDPSVQALHDRPPALPPKETSRENGIAPPLPANPPPAMPQYHHEKTGGSTPNSPLPPGIPGIGIPKPTALVKGQAKSVPTPVSPISSPNVNLPTQNKDFNKMVRQSSSTQTQKGVPTGVGRIAGTPVGGDQVQEIRDPKGSLPRQKVLGKREESSNSISVGIVSPMPNNRDKEQVTPSESGSNISESNSSHSNSGQSNSNSSGNSSVIYRPTSSEDESSMNLKTQIIKSELEKLEGEEVDEVIFNIKPMQPLVRPSQYGYLRGLGQHPNRNVPPSLHVSRLALQENSNTVPQKGMRFSPHLKRAPGGHNDSISESDYSDLESIDLANGYMSDGDVLRSVGYKSGNSSDLDGYLSESGASLYSHRLNQRFKEGMRQVHESMNRVQHFQDDSFDDSSSLSSGVSDNLNEMSTEDALSSCFTDQQSVTKAGRNTKEVGLKLPVGLSGSSRKVGVGADPSGIYKVVSSRAHVKKTESAQQTENSAFKQISNTQWKKYVENGKGSLERTAQELQKGLEHQPTSANSRKYDQKKSNLGSPQTSVPNSPGLNVGSGISSPLQGSRKLEKKGLIGENRREDRSNRDKSIGSISPHLNGNTKKLQSQQTVPSNFSYGAKKSASSGTVPITSTPKSHKGLQEGEGTAIASHSLERPRTKLKVSGGTQTTSDLQYMPSGVQSDGEYSSGSLGRKYQLKSYSLNGPVAAQLSQSVRDRIMQSPYSKVHVGEYGQFASSPYYRERSPRKITDGSLSDSPYSNYAELQYTGSPYNSPYSWVARGSNYATSVASAPTRPVGDSLTEAESMESISSSASSSMAAQLQLARDSRLTQARLMMHQREMSSSPSPRLNRSNSVRSTKSEKIYNHNIMGGREGYHMSQPTSPTPPGAPRLSMSPLNTAARGSPYYSQGVTRTNNDEESGAGSQLSLMSSSSSLYSSQEEKQSSEIRKLRRDLIDAQGKVGALTNQLTTNAHVVAAFEQSLTNMTNRLQRLSASSEQKDSEVHELRKTIEALRQQSIEAGLTVACLQSRSCDHSCTSHSPTRPIHHLPPHSPNNASCSVLNISTGRSRSSSPEKSSLDYKRRHTFTGNAKDLAVCDFGNDSGGNLVRGTSVESVSSLSSACSATSHASTQDKNDKIGKKKGWLRSSFSKAFSRGHKKSRGDLGSGSVSDIEGWEHGECSVPSSPMLQRAHSSGDAHQDALSCAASDISQIEEKEQEVEELKQELQKKDMILTDIRLEALTSAHHLESLKETIAKMRNEMVSLKCDNERLQHIVVSKSLNSSQNSIPTSIENAEQRLSIGDDVNMPDATEVILIDPKDKDGKRISITVFMGCQGEYDKYIFPVEDGSVSECVIGAISISGKTKWDMLDSLVKRIFKEYILRVDPVSNLGLSADSITSYHLGEVFRGRNSELPELLPCGYLVGEVFNIRLVLKGASINQVDALSFETLIPKSIVQRYVSLLTEHRRIILCGPSGTGKTYLAHKLAEFLVTRLGNDPSPGNIATFNVDHKTGKDLGAYLSHISEQCENNASDLPMVIILDNLHHAGALTDVFNGFLSAKYTQCPYIIGTMNQTTSCSTTNLQLHHNFRWVLIANHMEPVKGLVGRISRRKLTHVEVENGTRLPRLQQILDWLPRCWAHINKFLETHSSSEVTIGPRLFLSCPGSVEGSQVWFTDLWNYSLVPYLVEAVREGLQLYGKRASWEDPSVWITETYPWPAGAHSGPAALLSLRSEDVGYDSLANTNATIKEKPDNEKAGENDPLLNMLMRLQEAANYSSPQQESDITSVENMEKVHESTI</sequence>
<organism evidence="6 7">
    <name type="scientific">Meganyctiphanes norvegica</name>
    <name type="common">Northern krill</name>
    <name type="synonym">Thysanopoda norvegica</name>
    <dbReference type="NCBI Taxonomy" id="48144"/>
    <lineage>
        <taxon>Eukaryota</taxon>
        <taxon>Metazoa</taxon>
        <taxon>Ecdysozoa</taxon>
        <taxon>Arthropoda</taxon>
        <taxon>Crustacea</taxon>
        <taxon>Multicrustacea</taxon>
        <taxon>Malacostraca</taxon>
        <taxon>Eumalacostraca</taxon>
        <taxon>Eucarida</taxon>
        <taxon>Euphausiacea</taxon>
        <taxon>Euphausiidae</taxon>
        <taxon>Meganyctiphanes</taxon>
    </lineage>
</organism>
<evidence type="ECO:0000256" key="2">
    <source>
        <dbReference type="ARBA" id="ARBA00023054"/>
    </source>
</evidence>
<dbReference type="InterPro" id="IPR039041">
    <property type="entry name" value="Nav/unc-53"/>
</dbReference>
<accession>A0AAV2QWF1</accession>
<feature type="compositionally biased region" description="Polar residues" evidence="4">
    <location>
        <begin position="333"/>
        <end position="356"/>
    </location>
</feature>
<dbReference type="EMBL" id="CAXKWB010012411">
    <property type="protein sequence ID" value="CAL4104536.1"/>
    <property type="molecule type" value="Genomic_DNA"/>
</dbReference>
<feature type="compositionally biased region" description="Polar residues" evidence="4">
    <location>
        <begin position="128"/>
        <end position="137"/>
    </location>
</feature>
<dbReference type="Pfam" id="PF00004">
    <property type="entry name" value="AAA"/>
    <property type="match status" value="1"/>
</dbReference>
<feature type="compositionally biased region" description="Polar residues" evidence="4">
    <location>
        <begin position="824"/>
        <end position="866"/>
    </location>
</feature>
<feature type="compositionally biased region" description="Pro residues" evidence="4">
    <location>
        <begin position="270"/>
        <end position="280"/>
    </location>
</feature>
<keyword evidence="2 3" id="KW-0175">Coiled coil</keyword>
<feature type="compositionally biased region" description="Low complexity" evidence="4">
    <location>
        <begin position="420"/>
        <end position="448"/>
    </location>
</feature>
<feature type="compositionally biased region" description="Basic and acidic residues" evidence="4">
    <location>
        <begin position="2015"/>
        <end position="2024"/>
    </location>
</feature>
<feature type="compositionally biased region" description="Low complexity" evidence="4">
    <location>
        <begin position="1073"/>
        <end position="1088"/>
    </location>
</feature>
<comment type="caution">
    <text evidence="6">The sequence shown here is derived from an EMBL/GenBank/DDBJ whole genome shotgun (WGS) entry which is preliminary data.</text>
</comment>
<feature type="region of interest" description="Disordered" evidence="4">
    <location>
        <begin position="532"/>
        <end position="557"/>
    </location>
</feature>
<feature type="compositionally biased region" description="Low complexity" evidence="4">
    <location>
        <begin position="1294"/>
        <end position="1305"/>
    </location>
</feature>
<dbReference type="Proteomes" id="UP001497623">
    <property type="component" value="Unassembled WGS sequence"/>
</dbReference>
<feature type="compositionally biased region" description="Low complexity" evidence="4">
    <location>
        <begin position="12"/>
        <end position="30"/>
    </location>
</feature>
<feature type="region of interest" description="Disordered" evidence="4">
    <location>
        <begin position="1267"/>
        <end position="1312"/>
    </location>
</feature>
<dbReference type="GO" id="GO:0005524">
    <property type="term" value="F:ATP binding"/>
    <property type="evidence" value="ECO:0007669"/>
    <property type="project" value="InterPro"/>
</dbReference>
<feature type="region of interest" description="Disordered" evidence="4">
    <location>
        <begin position="1068"/>
        <end position="1174"/>
    </location>
</feature>
<feature type="compositionally biased region" description="Low complexity" evidence="4">
    <location>
        <begin position="65"/>
        <end position="83"/>
    </location>
</feature>
<dbReference type="GO" id="GO:0022008">
    <property type="term" value="P:neurogenesis"/>
    <property type="evidence" value="ECO:0007669"/>
    <property type="project" value="InterPro"/>
</dbReference>
<dbReference type="InterPro" id="IPR057126">
    <property type="entry name" value="NAV1-like_ubiquitin-like"/>
</dbReference>
<evidence type="ECO:0000256" key="1">
    <source>
        <dbReference type="ARBA" id="ARBA00006255"/>
    </source>
</evidence>
<dbReference type="InterPro" id="IPR027417">
    <property type="entry name" value="P-loop_NTPase"/>
</dbReference>
<gene>
    <name evidence="6" type="ORF">MNOR_LOCUS17797</name>
</gene>
<dbReference type="PANTHER" id="PTHR12784">
    <property type="entry name" value="STEERIN"/>
    <property type="match status" value="1"/>
</dbReference>
<dbReference type="CDD" id="cd00009">
    <property type="entry name" value="AAA"/>
    <property type="match status" value="1"/>
</dbReference>